<reference evidence="1 2" key="1">
    <citation type="submission" date="2018-08" db="EMBL/GenBank/DDBJ databases">
        <title>Genomic Encyclopedia of Archaeal and Bacterial Type Strains, Phase II (KMG-II): from individual species to whole genera.</title>
        <authorList>
            <person name="Goeker M."/>
        </authorList>
    </citation>
    <scope>NUCLEOTIDE SEQUENCE [LARGE SCALE GENOMIC DNA]</scope>
    <source>
        <strain evidence="1 2">DSM 45791</strain>
    </source>
</reference>
<evidence type="ECO:0000313" key="2">
    <source>
        <dbReference type="Proteomes" id="UP000256269"/>
    </source>
</evidence>
<dbReference type="RefSeq" id="WP_116180248.1">
    <property type="nucleotide sequence ID" value="NZ_CP144375.1"/>
</dbReference>
<dbReference type="Proteomes" id="UP000256269">
    <property type="component" value="Unassembled WGS sequence"/>
</dbReference>
<sequence length="121" mass="13512">MSTTTQRVIDDRRYADLRDRRLAAALAAEDAAETDGLDPLERMTCGLHRKWIHRCVHSPMHVIPVTGHRWCRDCSTAADVMIDELTGEIRVTCPGCRRTPNPRATKQIVRTCRASLSAASA</sequence>
<comment type="caution">
    <text evidence="1">The sequence shown here is derived from an EMBL/GenBank/DDBJ whole genome shotgun (WGS) entry which is preliminary data.</text>
</comment>
<organism evidence="1 2">
    <name type="scientific">Kutzneria buriramensis</name>
    <dbReference type="NCBI Taxonomy" id="1045776"/>
    <lineage>
        <taxon>Bacteria</taxon>
        <taxon>Bacillati</taxon>
        <taxon>Actinomycetota</taxon>
        <taxon>Actinomycetes</taxon>
        <taxon>Pseudonocardiales</taxon>
        <taxon>Pseudonocardiaceae</taxon>
        <taxon>Kutzneria</taxon>
    </lineage>
</organism>
<protein>
    <submittedName>
        <fullName evidence="1">Uncharacterized protein</fullName>
    </submittedName>
</protein>
<dbReference type="AlphaFoldDB" id="A0A3E0GYK3"/>
<keyword evidence="2" id="KW-1185">Reference proteome</keyword>
<accession>A0A3E0GYK3</accession>
<evidence type="ECO:0000313" key="1">
    <source>
        <dbReference type="EMBL" id="REH34851.1"/>
    </source>
</evidence>
<dbReference type="EMBL" id="QUNO01000019">
    <property type="protein sequence ID" value="REH34851.1"/>
    <property type="molecule type" value="Genomic_DNA"/>
</dbReference>
<gene>
    <name evidence="1" type="ORF">BCF44_119127</name>
</gene>
<name>A0A3E0GYK3_9PSEU</name>
<proteinExistence type="predicted"/>
<dbReference type="OrthoDB" id="4467390at2"/>